<organism evidence="11">
    <name type="scientific">Phaffia rhodozyma</name>
    <name type="common">Yeast</name>
    <name type="synonym">Xanthophyllomyces dendrorhous</name>
    <dbReference type="NCBI Taxonomy" id="264483"/>
    <lineage>
        <taxon>Eukaryota</taxon>
        <taxon>Fungi</taxon>
        <taxon>Dikarya</taxon>
        <taxon>Basidiomycota</taxon>
        <taxon>Agaricomycotina</taxon>
        <taxon>Tremellomycetes</taxon>
        <taxon>Cystofilobasidiales</taxon>
        <taxon>Mrakiaceae</taxon>
        <taxon>Phaffia</taxon>
    </lineage>
</organism>
<sequence length="671" mass="75346">MTSSISQLPLPPVSQRIQTRLTACPSSQPSYHSILLNNPSTQRRTTTFQSGHLSYVTPLPISFPYRLPRVEGAEDKAYTTEDVEKWLTSREPLERSSEGKDGLGLYSNENRKWPVVLLGFSQKCLDEVVPHLDAGDAAHIVLADYNKQVETGVEEKRNSAREELVGVLGGREVIMNLNETDTEESYHPWSLRYGGRQFGQWAGQLGDGRAISLLETVNPAGEIQEIQIKGAGRTPFSRRADGLAVLRSSIREFLGSEYASAFPETTLPTSRALSLNLISDLPVNREYGWEKGAIVSRLAPTFLRIGSFEILNPPENEFVFSLMGDSAYAGDEWNLLRDLTLVVKDRLGSDPKVTTWEMVREITRRNASMVAGWQAWGFMHGVINTDNVSVLGICIDYGPFAFMDKFNLDHICNHSDDSGRYSYRAQPEMVFYAMSALLKATSPLIGYEESHSALAPAGWADEVDNSTIDSWKALASRKENDLEDEFWKVYEEKYLLIMGKRLGIPSPTDRDKLNLINPLLSLLQRHSLDFHSFFRSLALLGNLSSFSTDAPLLDKLLASSSHCDQRSAKVELVDWLKLYSARVGEGERKGTKEWNPRFVLRQWILEEVIDKCERGEVGCRRDLARILEMASNPFRSWGGEDVSDEEAEAQLSTEEKEERRLCGLGAENMLG</sequence>
<dbReference type="AlphaFoldDB" id="A0A0F7SNB2"/>
<dbReference type="PANTHER" id="PTHR32057:SF14">
    <property type="entry name" value="PROTEIN ADENYLYLTRANSFERASE SELO, MITOCHONDRIAL"/>
    <property type="match status" value="1"/>
</dbReference>
<evidence type="ECO:0000313" key="11">
    <source>
        <dbReference type="EMBL" id="CED82154.1"/>
    </source>
</evidence>
<accession>A0A0F7SNB2</accession>
<feature type="region of interest" description="Disordered" evidence="10">
    <location>
        <begin position="637"/>
        <end position="657"/>
    </location>
</feature>
<evidence type="ECO:0000256" key="4">
    <source>
        <dbReference type="ARBA" id="ARBA00022695"/>
    </source>
</evidence>
<comment type="cofactor">
    <cofactor evidence="1">
        <name>Mg(2+)</name>
        <dbReference type="ChEBI" id="CHEBI:18420"/>
    </cofactor>
</comment>
<evidence type="ECO:0000256" key="9">
    <source>
        <dbReference type="ARBA" id="ARBA00031547"/>
    </source>
</evidence>
<keyword evidence="8" id="KW-0460">Magnesium</keyword>
<dbReference type="PANTHER" id="PTHR32057">
    <property type="entry name" value="PROTEIN ADENYLYLTRANSFERASE SELO, MITOCHONDRIAL"/>
    <property type="match status" value="1"/>
</dbReference>
<evidence type="ECO:0000256" key="7">
    <source>
        <dbReference type="ARBA" id="ARBA00022840"/>
    </source>
</evidence>
<dbReference type="GO" id="GO:0005524">
    <property type="term" value="F:ATP binding"/>
    <property type="evidence" value="ECO:0007669"/>
    <property type="project" value="UniProtKB-KW"/>
</dbReference>
<reference evidence="11" key="1">
    <citation type="submission" date="2014-08" db="EMBL/GenBank/DDBJ databases">
        <authorList>
            <person name="Sharma Rahul"/>
            <person name="Thines Marco"/>
        </authorList>
    </citation>
    <scope>NUCLEOTIDE SEQUENCE</scope>
</reference>
<keyword evidence="3" id="KW-0808">Transferase</keyword>
<dbReference type="Pfam" id="PF02696">
    <property type="entry name" value="SelO"/>
    <property type="match status" value="1"/>
</dbReference>
<dbReference type="GO" id="GO:0070733">
    <property type="term" value="F:AMPylase activity"/>
    <property type="evidence" value="ECO:0007669"/>
    <property type="project" value="TreeGrafter"/>
</dbReference>
<evidence type="ECO:0000256" key="5">
    <source>
        <dbReference type="ARBA" id="ARBA00022723"/>
    </source>
</evidence>
<dbReference type="GO" id="GO:0005739">
    <property type="term" value="C:mitochondrion"/>
    <property type="evidence" value="ECO:0007669"/>
    <property type="project" value="TreeGrafter"/>
</dbReference>
<dbReference type="GO" id="GO:0046872">
    <property type="term" value="F:metal ion binding"/>
    <property type="evidence" value="ECO:0007669"/>
    <property type="project" value="UniProtKB-KW"/>
</dbReference>
<comment type="similarity">
    <text evidence="2">Belongs to the SELO family.</text>
</comment>
<keyword evidence="4" id="KW-0548">Nucleotidyltransferase</keyword>
<name>A0A0F7SNB2_PHARH</name>
<keyword evidence="6" id="KW-0547">Nucleotide-binding</keyword>
<evidence type="ECO:0000256" key="8">
    <source>
        <dbReference type="ARBA" id="ARBA00022842"/>
    </source>
</evidence>
<evidence type="ECO:0000256" key="3">
    <source>
        <dbReference type="ARBA" id="ARBA00022679"/>
    </source>
</evidence>
<evidence type="ECO:0000256" key="10">
    <source>
        <dbReference type="SAM" id="MobiDB-lite"/>
    </source>
</evidence>
<dbReference type="InterPro" id="IPR003846">
    <property type="entry name" value="SelO"/>
</dbReference>
<dbReference type="EMBL" id="LN483124">
    <property type="protein sequence ID" value="CED82154.1"/>
    <property type="molecule type" value="Genomic_DNA"/>
</dbReference>
<keyword evidence="7" id="KW-0067">ATP-binding</keyword>
<evidence type="ECO:0000256" key="6">
    <source>
        <dbReference type="ARBA" id="ARBA00022741"/>
    </source>
</evidence>
<protein>
    <recommendedName>
        <fullName evidence="9">Selenoprotein O</fullName>
    </recommendedName>
</protein>
<evidence type="ECO:0000256" key="1">
    <source>
        <dbReference type="ARBA" id="ARBA00001946"/>
    </source>
</evidence>
<proteinExistence type="inferred from homology"/>
<evidence type="ECO:0000256" key="2">
    <source>
        <dbReference type="ARBA" id="ARBA00009747"/>
    </source>
</evidence>
<keyword evidence="5" id="KW-0479">Metal-binding</keyword>